<dbReference type="Gene3D" id="3.40.50.300">
    <property type="entry name" value="P-loop containing nucleotide triphosphate hydrolases"/>
    <property type="match status" value="1"/>
</dbReference>
<dbReference type="Pfam" id="PF01121">
    <property type="entry name" value="CoaE"/>
    <property type="match status" value="1"/>
</dbReference>
<evidence type="ECO:0000256" key="1">
    <source>
        <dbReference type="ARBA" id="ARBA00009018"/>
    </source>
</evidence>
<keyword evidence="2 5" id="KW-0547">Nucleotide-binding</keyword>
<dbReference type="UniPathway" id="UPA00241">
    <property type="reaction ID" value="UER00356"/>
</dbReference>
<dbReference type="OrthoDB" id="9812943at2"/>
<dbReference type="NCBIfam" id="TIGR00152">
    <property type="entry name" value="dephospho-CoA kinase"/>
    <property type="match status" value="1"/>
</dbReference>
<dbReference type="AlphaFoldDB" id="S0G1I3"/>
<keyword evidence="5 7" id="KW-0418">Kinase</keyword>
<feature type="binding site" evidence="5">
    <location>
        <begin position="38"/>
        <end position="43"/>
    </location>
    <ligand>
        <name>ATP</name>
        <dbReference type="ChEBI" id="CHEBI:30616"/>
    </ligand>
</feature>
<keyword evidence="3 5" id="KW-0067">ATP-binding</keyword>
<dbReference type="CDD" id="cd02022">
    <property type="entry name" value="DPCK"/>
    <property type="match status" value="1"/>
</dbReference>
<dbReference type="InterPro" id="IPR001977">
    <property type="entry name" value="Depp_CoAkinase"/>
</dbReference>
<dbReference type="SUPFAM" id="SSF52540">
    <property type="entry name" value="P-loop containing nucleoside triphosphate hydrolases"/>
    <property type="match status" value="1"/>
</dbReference>
<dbReference type="RefSeq" id="WP_006966459.1">
    <property type="nucleotide sequence ID" value="NZ_APJX01000005.1"/>
</dbReference>
<dbReference type="PROSITE" id="PS51219">
    <property type="entry name" value="DPCK"/>
    <property type="match status" value="1"/>
</dbReference>
<evidence type="ECO:0000256" key="5">
    <source>
        <dbReference type="HAMAP-Rule" id="MF_00376"/>
    </source>
</evidence>
<evidence type="ECO:0000313" key="8">
    <source>
        <dbReference type="Proteomes" id="UP000014216"/>
    </source>
</evidence>
<dbReference type="PANTHER" id="PTHR10695:SF46">
    <property type="entry name" value="BIFUNCTIONAL COENZYME A SYNTHASE-RELATED"/>
    <property type="match status" value="1"/>
</dbReference>
<evidence type="ECO:0000256" key="6">
    <source>
        <dbReference type="NCBIfam" id="TIGR00152"/>
    </source>
</evidence>
<comment type="subcellular location">
    <subcellularLocation>
        <location evidence="5">Cytoplasm</location>
    </subcellularLocation>
</comment>
<dbReference type="GO" id="GO:0004140">
    <property type="term" value="F:dephospho-CoA kinase activity"/>
    <property type="evidence" value="ECO:0007669"/>
    <property type="project" value="UniProtKB-UniRule"/>
</dbReference>
<comment type="pathway">
    <text evidence="5">Cofactor biosynthesis; coenzyme A biosynthesis; CoA from (R)-pantothenate: step 5/5.</text>
</comment>
<comment type="catalytic activity">
    <reaction evidence="5">
        <text>3'-dephospho-CoA + ATP = ADP + CoA + H(+)</text>
        <dbReference type="Rhea" id="RHEA:18245"/>
        <dbReference type="ChEBI" id="CHEBI:15378"/>
        <dbReference type="ChEBI" id="CHEBI:30616"/>
        <dbReference type="ChEBI" id="CHEBI:57287"/>
        <dbReference type="ChEBI" id="CHEBI:57328"/>
        <dbReference type="ChEBI" id="CHEBI:456216"/>
        <dbReference type="EC" id="2.7.1.24"/>
    </reaction>
</comment>
<dbReference type="HAMAP" id="MF_00376">
    <property type="entry name" value="Dephospho_CoA_kinase"/>
    <property type="match status" value="1"/>
</dbReference>
<comment type="similarity">
    <text evidence="1 5">Belongs to the CoaE family.</text>
</comment>
<evidence type="ECO:0000256" key="2">
    <source>
        <dbReference type="ARBA" id="ARBA00022741"/>
    </source>
</evidence>
<reference evidence="7 8" key="1">
    <citation type="journal article" date="2013" name="Genome Announc.">
        <title>Draft Genome Sequence of Desulfotignum phosphitoxidans DSM 13687 Strain FiPS-3.</title>
        <authorList>
            <person name="Poehlein A."/>
            <person name="Daniel R."/>
            <person name="Simeonova D.D."/>
        </authorList>
    </citation>
    <scope>NUCLEOTIDE SEQUENCE [LARGE SCALE GENOMIC DNA]</scope>
    <source>
        <strain evidence="7 8">DSM 13687</strain>
    </source>
</reference>
<dbReference type="GO" id="GO:0015937">
    <property type="term" value="P:coenzyme A biosynthetic process"/>
    <property type="evidence" value="ECO:0007669"/>
    <property type="project" value="UniProtKB-UniRule"/>
</dbReference>
<evidence type="ECO:0000256" key="4">
    <source>
        <dbReference type="ARBA" id="ARBA00022993"/>
    </source>
</evidence>
<dbReference type="InterPro" id="IPR027417">
    <property type="entry name" value="P-loop_NTPase"/>
</dbReference>
<gene>
    <name evidence="5 7" type="primary">coaE</name>
    <name evidence="7" type="ORF">Dpo_5c02550</name>
</gene>
<evidence type="ECO:0000313" key="7">
    <source>
        <dbReference type="EMBL" id="EMS79329.1"/>
    </source>
</evidence>
<name>S0G1I3_9BACT</name>
<evidence type="ECO:0000256" key="3">
    <source>
        <dbReference type="ARBA" id="ARBA00022840"/>
    </source>
</evidence>
<keyword evidence="4 5" id="KW-0173">Coenzyme A biosynthesis</keyword>
<comment type="caution">
    <text evidence="7">The sequence shown here is derived from an EMBL/GenBank/DDBJ whole genome shotgun (WGS) entry which is preliminary data.</text>
</comment>
<accession>S0G1I3</accession>
<sequence length="237" mass="26493">MTHTGNAPADMIGRTRAALEKIRRTHHCMIVAVTGSIACGKTTVSGMLEELGAPLIDMDQIAREVVMPGTPGYDRIISAFGAGVVQPNGTLDRKALSGIVFADETKRRHLERITHPLIFDRFVEKLTQLSKVRPDSVIQAAVPLLIEMDIQHLFDRVIVVYLPEEIQLKRLAARDNISVDKAAAIIDSQLSAHEKKPYAHYVIDNSQGRSHTREQVNQVWLRLQQDKKQQHPDNDAQ</sequence>
<dbReference type="EMBL" id="APJX01000005">
    <property type="protein sequence ID" value="EMS79329.1"/>
    <property type="molecule type" value="Genomic_DNA"/>
</dbReference>
<dbReference type="EC" id="2.7.1.24" evidence="5 6"/>
<protein>
    <recommendedName>
        <fullName evidence="5 6">Dephospho-CoA kinase</fullName>
        <ecNumber evidence="5 6">2.7.1.24</ecNumber>
    </recommendedName>
    <alternativeName>
        <fullName evidence="5">Dephosphocoenzyme A kinase</fullName>
    </alternativeName>
</protein>
<keyword evidence="5 7" id="KW-0808">Transferase</keyword>
<comment type="function">
    <text evidence="5">Catalyzes the phosphorylation of the 3'-hydroxyl group of dephosphocoenzyme A to form coenzyme A.</text>
</comment>
<dbReference type="PANTHER" id="PTHR10695">
    <property type="entry name" value="DEPHOSPHO-COA KINASE-RELATED"/>
    <property type="match status" value="1"/>
</dbReference>
<dbReference type="GO" id="GO:0005524">
    <property type="term" value="F:ATP binding"/>
    <property type="evidence" value="ECO:0007669"/>
    <property type="project" value="UniProtKB-UniRule"/>
</dbReference>
<keyword evidence="5" id="KW-0963">Cytoplasm</keyword>
<keyword evidence="8" id="KW-1185">Reference proteome</keyword>
<dbReference type="GO" id="GO:0005737">
    <property type="term" value="C:cytoplasm"/>
    <property type="evidence" value="ECO:0007669"/>
    <property type="project" value="UniProtKB-SubCell"/>
</dbReference>
<proteinExistence type="inferred from homology"/>
<dbReference type="Proteomes" id="UP000014216">
    <property type="component" value="Unassembled WGS sequence"/>
</dbReference>
<organism evidence="7 8">
    <name type="scientific">Desulfotignum phosphitoxidans DSM 13687</name>
    <dbReference type="NCBI Taxonomy" id="1286635"/>
    <lineage>
        <taxon>Bacteria</taxon>
        <taxon>Pseudomonadati</taxon>
        <taxon>Thermodesulfobacteriota</taxon>
        <taxon>Desulfobacteria</taxon>
        <taxon>Desulfobacterales</taxon>
        <taxon>Desulfobacteraceae</taxon>
        <taxon>Desulfotignum</taxon>
    </lineage>
</organism>